<keyword evidence="2" id="KW-1185">Reference proteome</keyword>
<gene>
    <name evidence="3" type="ORF">K489DRAFT_18996</name>
</gene>
<reference evidence="3" key="1">
    <citation type="submission" date="2020-01" db="EMBL/GenBank/DDBJ databases">
        <authorList>
            <consortium name="DOE Joint Genome Institute"/>
            <person name="Haridas S."/>
            <person name="Albert R."/>
            <person name="Binder M."/>
            <person name="Bloem J."/>
            <person name="Labutti K."/>
            <person name="Salamov A."/>
            <person name="Andreopoulos B."/>
            <person name="Baker S.E."/>
            <person name="Barry K."/>
            <person name="Bills G."/>
            <person name="Bluhm B.H."/>
            <person name="Cannon C."/>
            <person name="Castanera R."/>
            <person name="Culley D.E."/>
            <person name="Daum C."/>
            <person name="Ezra D."/>
            <person name="Gonzalez J.B."/>
            <person name="Henrissat B."/>
            <person name="Kuo A."/>
            <person name="Liang C."/>
            <person name="Lipzen A."/>
            <person name="Lutzoni F."/>
            <person name="Magnuson J."/>
            <person name="Mondo S."/>
            <person name="Nolan M."/>
            <person name="Ohm R."/>
            <person name="Pangilinan J."/>
            <person name="Park H.-J."/>
            <person name="Ramirez L."/>
            <person name="Alfaro M."/>
            <person name="Sun H."/>
            <person name="Tritt A."/>
            <person name="Yoshinaga Y."/>
            <person name="Zwiers L.-H."/>
            <person name="Turgeon B.G."/>
            <person name="Goodwin S.B."/>
            <person name="Spatafora J.W."/>
            <person name="Crous P.W."/>
            <person name="Grigoriev I.V."/>
        </authorList>
    </citation>
    <scope>NUCLEOTIDE SEQUENCE</scope>
    <source>
        <strain evidence="3">CBS 342.82</strain>
    </source>
</reference>
<dbReference type="AlphaFoldDB" id="A0A6J3MHT4"/>
<feature type="compositionally biased region" description="Basic and acidic residues" evidence="1">
    <location>
        <begin position="143"/>
        <end position="155"/>
    </location>
</feature>
<dbReference type="GeneID" id="54357319"/>
<evidence type="ECO:0000313" key="3">
    <source>
        <dbReference type="RefSeq" id="XP_033464552.1"/>
    </source>
</evidence>
<reference evidence="3" key="2">
    <citation type="submission" date="2020-04" db="EMBL/GenBank/DDBJ databases">
        <authorList>
            <consortium name="NCBI Genome Project"/>
        </authorList>
    </citation>
    <scope>NUCLEOTIDE SEQUENCE</scope>
    <source>
        <strain evidence="3">CBS 342.82</strain>
    </source>
</reference>
<accession>A0A6J3MHT4</accession>
<name>A0A6J3MHT4_9PEZI</name>
<feature type="region of interest" description="Disordered" evidence="1">
    <location>
        <begin position="85"/>
        <end position="166"/>
    </location>
</feature>
<organism evidence="3">
    <name type="scientific">Dissoconium aciculare CBS 342.82</name>
    <dbReference type="NCBI Taxonomy" id="1314786"/>
    <lineage>
        <taxon>Eukaryota</taxon>
        <taxon>Fungi</taxon>
        <taxon>Dikarya</taxon>
        <taxon>Ascomycota</taxon>
        <taxon>Pezizomycotina</taxon>
        <taxon>Dothideomycetes</taxon>
        <taxon>Dothideomycetidae</taxon>
        <taxon>Mycosphaerellales</taxon>
        <taxon>Dissoconiaceae</taxon>
        <taxon>Dissoconium</taxon>
    </lineage>
</organism>
<sequence>MVRHHHVTALDLSLPKQPSQIRGERFCPGPDVERLIIMACGRLSSRSSSLGNISRQPCPLVYLFCIPQNLGVHIYYYTINESTNHREGDATRNRQSAAGVRRTERPLPRISPTSISLRHHQARPADLSRASGLISSLPYQPPSEEKTRDTKRDPSSRVYRQQAIQL</sequence>
<dbReference type="Proteomes" id="UP000504637">
    <property type="component" value="Unplaced"/>
</dbReference>
<reference evidence="3" key="3">
    <citation type="submission" date="2025-08" db="UniProtKB">
        <authorList>
            <consortium name="RefSeq"/>
        </authorList>
    </citation>
    <scope>IDENTIFICATION</scope>
    <source>
        <strain evidence="3">CBS 342.82</strain>
    </source>
</reference>
<evidence type="ECO:0000256" key="1">
    <source>
        <dbReference type="SAM" id="MobiDB-lite"/>
    </source>
</evidence>
<evidence type="ECO:0000313" key="2">
    <source>
        <dbReference type="Proteomes" id="UP000504637"/>
    </source>
</evidence>
<protein>
    <submittedName>
        <fullName evidence="3">Uncharacterized protein</fullName>
    </submittedName>
</protein>
<dbReference type="RefSeq" id="XP_033464552.1">
    <property type="nucleotide sequence ID" value="XM_033599520.1"/>
</dbReference>
<proteinExistence type="predicted"/>